<dbReference type="Proteomes" id="UP000031465">
    <property type="component" value="Unassembled WGS sequence"/>
</dbReference>
<evidence type="ECO:0000313" key="2">
    <source>
        <dbReference type="Proteomes" id="UP000031465"/>
    </source>
</evidence>
<accession>A0A0C1JL21</accession>
<comment type="caution">
    <text evidence="1">The sequence shown here is derived from an EMBL/GenBank/DDBJ whole genome shotgun (WGS) entry which is preliminary data.</text>
</comment>
<dbReference type="SUPFAM" id="SSF52047">
    <property type="entry name" value="RNI-like"/>
    <property type="match status" value="1"/>
</dbReference>
<dbReference type="Gene3D" id="3.80.10.10">
    <property type="entry name" value="Ribonuclease Inhibitor"/>
    <property type="match status" value="1"/>
</dbReference>
<dbReference type="AlphaFoldDB" id="A0A0C1JL21"/>
<proteinExistence type="predicted"/>
<gene>
    <name evidence="1" type="ORF">DB44_EB00010</name>
</gene>
<evidence type="ECO:0000313" key="1">
    <source>
        <dbReference type="EMBL" id="KIC71276.1"/>
    </source>
</evidence>
<dbReference type="PATRIC" id="fig|362787.3.peg.1560"/>
<reference evidence="1 2" key="1">
    <citation type="journal article" date="2014" name="Mol. Biol. Evol.">
        <title>Massive expansion of Ubiquitination-related gene families within the Chlamydiae.</title>
        <authorList>
            <person name="Domman D."/>
            <person name="Collingro A."/>
            <person name="Lagkouvardos I."/>
            <person name="Gehre L."/>
            <person name="Weinmaier T."/>
            <person name="Rattei T."/>
            <person name="Subtil A."/>
            <person name="Horn M."/>
        </authorList>
    </citation>
    <scope>NUCLEOTIDE SEQUENCE [LARGE SCALE GENOMIC DNA]</scope>
    <source>
        <strain evidence="1 2">EI2</strain>
    </source>
</reference>
<name>A0A0C1JL21_9BACT</name>
<organism evidence="1 2">
    <name type="scientific">Candidatus Protochlamydia amoebophila</name>
    <dbReference type="NCBI Taxonomy" id="362787"/>
    <lineage>
        <taxon>Bacteria</taxon>
        <taxon>Pseudomonadati</taxon>
        <taxon>Chlamydiota</taxon>
        <taxon>Chlamydiia</taxon>
        <taxon>Parachlamydiales</taxon>
        <taxon>Parachlamydiaceae</taxon>
        <taxon>Candidatus Protochlamydia</taxon>
    </lineage>
</organism>
<protein>
    <submittedName>
        <fullName evidence="1">Uncharacterized protein</fullName>
    </submittedName>
</protein>
<feature type="non-terminal residue" evidence="1">
    <location>
        <position position="1"/>
    </location>
</feature>
<sequence>DAGLTHLSPLLALQDLNLSYCENFTDAGLAHFKSLSSFPNLNLIWYQSCINLED</sequence>
<dbReference type="EMBL" id="JSAN01000100">
    <property type="protein sequence ID" value="KIC71276.1"/>
    <property type="molecule type" value="Genomic_DNA"/>
</dbReference>
<dbReference type="InterPro" id="IPR032675">
    <property type="entry name" value="LRR_dom_sf"/>
</dbReference>